<gene>
    <name evidence="1" type="ORF">FIC82_009095</name>
</gene>
<dbReference type="KEGG" id="cprt:FIC82_009095"/>
<name>A0A6M5UGC2_9MICO</name>
<protein>
    <submittedName>
        <fullName evidence="1">Uncharacterized protein</fullName>
    </submittedName>
</protein>
<dbReference type="OrthoDB" id="4547231at2"/>
<proteinExistence type="predicted"/>
<evidence type="ECO:0000313" key="1">
    <source>
        <dbReference type="EMBL" id="QJW36325.1"/>
    </source>
</evidence>
<dbReference type="RefSeq" id="WP_154798341.1">
    <property type="nucleotide sequence ID" value="NZ_CP052757.1"/>
</dbReference>
<sequence>MSFLVDRRDILEWSGEVRAGYDLPRVLRSLISNDNGSIGWLDMPASEGARLPGYDGEVEASESSTLVPAGRSVWELGVEAQPGSKATRDYKKRTDSPGSVVPAETTYIAVTSRSWPRRARWVAQKKAEGVWKDIRAYDVEDLSAALDRDTPSAILFRDLANRRGVQAATLGHWWTGYRSSFTVPLTPEFVLAGRTGQKSQLGAWLGSDDRIIDVRAQSSEDGRAFIASALDVLSDQASRLIVCDDVGTARDLLARSRQPLVLVTTIDTAELMPLGIHRAIRINTSGRCAVELPRQSTRELAELLKAEGVAHDDADRYASAAHRSLYRYWLVCSQATHSLWGPEFQERQFRRLWLLGGWKRGDAEDEALLRGALNLGADDAVDQVSRDVNSADPIFSHVGDVWRVTAPLESARYFIERSDLVASDLAVFRPVALSVLGEIDPALELPEEERWLANVKGKARRYGERTRRSVATTLAVLASECGAEPLSGGLSVQGWTDQLVRELLEGWDDAPSRWASLDDVLTLLVEAAPDVILDRVRQDLLGSRENLHALSTPEQSPFNWGGSSRLTAILWSLQSLMWSPEHCERALDTARDLAQGSVEGKSSPTAIGIVREALWPTMPQCAIGTAGRVGAIERCVRDAPEVAKRIIEKTITETHAYATVHRTHFRPWTEDRQRVTWADVFEVYEAMVGGAITLADQYPELWVTLVKAADNVGARGFDQIVAALEALPADHSSRTPVWQATQGQLRRHRKFHDSDWALPVDYLERLEAAVEHLRPVLAREREEWLFGDRFGLGLDADEILGEDSPLIRMQSSSVSEIHAEEGFEGLLELARAHPHGAWGIGAVLARSEHEPDLAAMSALLTLDEPGMGDFARGYLVNSARAGKADVLRHAESLPDDPVLCARLLLTHPDVAEAWEHAERLGEEVAEAFWAEFEVFGRGADFPHVATVIRKLLDHDQVTTALDAIALYREAIPAESRSALVIESLLLLLSQRPTSEPGLLMHEIRDLIELVRKDRSVDRTIVCRLEWAYFPLLEFEEDEHLAIEVAASTSAEDFVHLVNLAYRPKSVAKEDHVFDKAQADIALRLLHTMRYATGLNGEEPDTATLAAWIGDVGSLATASDRYEVAMVSLGSVLGRVRARQGQPYPHGAIVAALEESTGDEMLRGFRTSVFNARGVVTRGRGGQQEYDLAEKYEAISRELRESAPRTSEMFGDLARGYRIDGAREDEREQRIEDGIDFW</sequence>
<dbReference type="EMBL" id="CP052757">
    <property type="protein sequence ID" value="QJW36325.1"/>
    <property type="molecule type" value="Genomic_DNA"/>
</dbReference>
<evidence type="ECO:0000313" key="2">
    <source>
        <dbReference type="Proteomes" id="UP000451354"/>
    </source>
</evidence>
<reference evidence="2" key="1">
    <citation type="journal article" date="2022" name="Int. J. Syst. Evol. Microbiol.">
        <title>Cellulosimicrobium protaetiae sp. nov., isolated from the gut of the larva of Protaetia brevitarsis seulensis.</title>
        <authorList>
            <person name="Le Han H."/>
            <person name="Nguyen T.T.H."/>
            <person name="Li Z."/>
            <person name="Shin N.R."/>
            <person name="Kim S.G."/>
        </authorList>
    </citation>
    <scope>NUCLEOTIDE SEQUENCE [LARGE SCALE GENOMIC DNA]</scope>
    <source>
        <strain evidence="2">BI34</strain>
    </source>
</reference>
<dbReference type="AlphaFoldDB" id="A0A6M5UGC2"/>
<keyword evidence="2" id="KW-1185">Reference proteome</keyword>
<organism evidence="1 2">
    <name type="scientific">Cellulosimicrobium protaetiae</name>
    <dbReference type="NCBI Taxonomy" id="2587808"/>
    <lineage>
        <taxon>Bacteria</taxon>
        <taxon>Bacillati</taxon>
        <taxon>Actinomycetota</taxon>
        <taxon>Actinomycetes</taxon>
        <taxon>Micrococcales</taxon>
        <taxon>Promicromonosporaceae</taxon>
        <taxon>Cellulosimicrobium</taxon>
    </lineage>
</organism>
<accession>A0A6M5UGC2</accession>
<dbReference type="Proteomes" id="UP000451354">
    <property type="component" value="Chromosome"/>
</dbReference>